<gene>
    <name evidence="2" type="ORF">LCGC14_2878470</name>
</gene>
<dbReference type="InterPro" id="IPR044925">
    <property type="entry name" value="His-Me_finger_sf"/>
</dbReference>
<dbReference type="EMBL" id="LAZR01056076">
    <property type="protein sequence ID" value="KKK74966.1"/>
    <property type="molecule type" value="Genomic_DNA"/>
</dbReference>
<feature type="domain" description="ENPP1-3/EXOG-like endonuclease/phosphodiesterase" evidence="1">
    <location>
        <begin position="1"/>
        <end position="109"/>
    </location>
</feature>
<reference evidence="2" key="1">
    <citation type="journal article" date="2015" name="Nature">
        <title>Complex archaea that bridge the gap between prokaryotes and eukaryotes.</title>
        <authorList>
            <person name="Spang A."/>
            <person name="Saw J.H."/>
            <person name="Jorgensen S.L."/>
            <person name="Zaremba-Niedzwiedzka K."/>
            <person name="Martijn J."/>
            <person name="Lind A.E."/>
            <person name="van Eijk R."/>
            <person name="Schleper C."/>
            <person name="Guy L."/>
            <person name="Ettema T.J."/>
        </authorList>
    </citation>
    <scope>NUCLEOTIDE SEQUENCE</scope>
</reference>
<comment type="caution">
    <text evidence="2">The sequence shown here is derived from an EMBL/GenBank/DDBJ whole genome shotgun (WGS) entry which is preliminary data.</text>
</comment>
<dbReference type="InterPro" id="IPR040255">
    <property type="entry name" value="Non-specific_endonuclease"/>
</dbReference>
<dbReference type="Gene3D" id="3.40.570.10">
    <property type="entry name" value="Extracellular Endonuclease, subunit A"/>
    <property type="match status" value="1"/>
</dbReference>
<proteinExistence type="predicted"/>
<dbReference type="PANTHER" id="PTHR13966:SF5">
    <property type="entry name" value="ENDONUCLEASE G, MITOCHONDRIAL"/>
    <property type="match status" value="1"/>
</dbReference>
<dbReference type="GO" id="GO:0004519">
    <property type="term" value="F:endonuclease activity"/>
    <property type="evidence" value="ECO:0007669"/>
    <property type="project" value="TreeGrafter"/>
</dbReference>
<dbReference type="InterPro" id="IPR044929">
    <property type="entry name" value="DNA/RNA_non-sp_Endonuclease_sf"/>
</dbReference>
<dbReference type="AlphaFoldDB" id="A0A0F9AS01"/>
<dbReference type="PANTHER" id="PTHR13966">
    <property type="entry name" value="ENDONUCLEASE RELATED"/>
    <property type="match status" value="1"/>
</dbReference>
<dbReference type="GO" id="GO:0016787">
    <property type="term" value="F:hydrolase activity"/>
    <property type="evidence" value="ECO:0007669"/>
    <property type="project" value="InterPro"/>
</dbReference>
<dbReference type="GO" id="GO:0046872">
    <property type="term" value="F:metal ion binding"/>
    <property type="evidence" value="ECO:0007669"/>
    <property type="project" value="InterPro"/>
</dbReference>
<dbReference type="GO" id="GO:0003676">
    <property type="term" value="F:nucleic acid binding"/>
    <property type="evidence" value="ECO:0007669"/>
    <property type="project" value="InterPro"/>
</dbReference>
<evidence type="ECO:0000259" key="1">
    <source>
        <dbReference type="SMART" id="SM00477"/>
    </source>
</evidence>
<dbReference type="InterPro" id="IPR001604">
    <property type="entry name" value="Endo_G_ENPP1-like_dom"/>
</dbReference>
<dbReference type="SMART" id="SM00477">
    <property type="entry name" value="NUC"/>
    <property type="match status" value="1"/>
</dbReference>
<dbReference type="Pfam" id="PF01223">
    <property type="entry name" value="Endonuclease_NS"/>
    <property type="match status" value="1"/>
</dbReference>
<dbReference type="SUPFAM" id="SSF54060">
    <property type="entry name" value="His-Me finger endonucleases"/>
    <property type="match status" value="1"/>
</dbReference>
<accession>A0A0F9AS01</accession>
<organism evidence="2">
    <name type="scientific">marine sediment metagenome</name>
    <dbReference type="NCBI Taxonomy" id="412755"/>
    <lineage>
        <taxon>unclassified sequences</taxon>
        <taxon>metagenomes</taxon>
        <taxon>ecological metagenomes</taxon>
    </lineage>
</organism>
<name>A0A0F9AS01_9ZZZZ</name>
<evidence type="ECO:0000313" key="2">
    <source>
        <dbReference type="EMBL" id="KKK74966.1"/>
    </source>
</evidence>
<sequence>MSPQLPSFNRGIWADLESWVRDQAELHNTVYVVTGAVFVNSLGTLGSNEVTIPGYFYKALLRFDGTKAKTIGFLLPHVGATGRIEDYVVPVNTLETLTGLDFYPELSNSVENRVESQYALRKWGF</sequence>
<protein>
    <recommendedName>
        <fullName evidence="1">ENPP1-3/EXOG-like endonuclease/phosphodiesterase domain-containing protein</fullName>
    </recommendedName>
</protein>
<dbReference type="InterPro" id="IPR020821">
    <property type="entry name" value="ENPP1-3/EXOG-like_nuc-like"/>
</dbReference>